<dbReference type="AlphaFoldDB" id="A0A1X0NCJ9"/>
<proteinExistence type="predicted"/>
<comment type="catalytic activity">
    <reaction evidence="1">
        <text>ATP + protein L-histidine = ADP + protein N-phospho-L-histidine.</text>
        <dbReference type="EC" id="2.7.13.3"/>
    </reaction>
</comment>
<evidence type="ECO:0000256" key="2">
    <source>
        <dbReference type="ARBA" id="ARBA00012438"/>
    </source>
</evidence>
<dbReference type="Pfam" id="PF00512">
    <property type="entry name" value="HisKA"/>
    <property type="match status" value="1"/>
</dbReference>
<dbReference type="STRING" id="1958950.BZK31_02535"/>
<dbReference type="CDD" id="cd00082">
    <property type="entry name" value="HisKA"/>
    <property type="match status" value="1"/>
</dbReference>
<evidence type="ECO:0000313" key="5">
    <source>
        <dbReference type="Proteomes" id="UP000192815"/>
    </source>
</evidence>
<evidence type="ECO:0000313" key="4">
    <source>
        <dbReference type="EMBL" id="ORC61471.1"/>
    </source>
</evidence>
<keyword evidence="4" id="KW-0418">Kinase</keyword>
<dbReference type="InterPro" id="IPR003661">
    <property type="entry name" value="HisK_dim/P_dom"/>
</dbReference>
<keyword evidence="4" id="KW-0808">Transferase</keyword>
<dbReference type="SUPFAM" id="SSF55781">
    <property type="entry name" value="GAF domain-like"/>
    <property type="match status" value="1"/>
</dbReference>
<name>A0A1X0NCJ9_9PSED</name>
<dbReference type="Proteomes" id="UP000192815">
    <property type="component" value="Unassembled WGS sequence"/>
</dbReference>
<evidence type="ECO:0000259" key="3">
    <source>
        <dbReference type="Pfam" id="PF00512"/>
    </source>
</evidence>
<dbReference type="SUPFAM" id="SSF47384">
    <property type="entry name" value="Homodimeric domain of signal transducing histidine kinase"/>
    <property type="match status" value="1"/>
</dbReference>
<feature type="domain" description="Signal transduction histidine kinase dimerisation/phosphoacceptor" evidence="3">
    <location>
        <begin position="117"/>
        <end position="151"/>
    </location>
</feature>
<dbReference type="Gene3D" id="1.10.287.130">
    <property type="match status" value="1"/>
</dbReference>
<reference evidence="5" key="1">
    <citation type="submission" date="2017-02" db="EMBL/GenBank/DDBJ databases">
        <title>Pseudomonas floridae sp. nov., a novel pathogenic bacterial species isolated from tomato.</title>
        <authorList>
            <person name="Timilsina S."/>
            <person name="Vallad G.E."/>
            <person name="Jones J.B."/>
        </authorList>
    </citation>
    <scope>NUCLEOTIDE SEQUENCE [LARGE SCALE GENOMIC DNA]</scope>
    <source>
        <strain evidence="5">GEV388</strain>
    </source>
</reference>
<organism evidence="4 5">
    <name type="scientific">Pseudomonas floridensis</name>
    <dbReference type="NCBI Taxonomy" id="1958950"/>
    <lineage>
        <taxon>Bacteria</taxon>
        <taxon>Pseudomonadati</taxon>
        <taxon>Pseudomonadota</taxon>
        <taxon>Gammaproteobacteria</taxon>
        <taxon>Pseudomonadales</taxon>
        <taxon>Pseudomonadaceae</taxon>
        <taxon>Pseudomonas</taxon>
    </lineage>
</organism>
<protein>
    <recommendedName>
        <fullName evidence="2">histidine kinase</fullName>
        <ecNumber evidence="2">2.7.13.3</ecNumber>
    </recommendedName>
</protein>
<accession>A0A1X0NCJ9</accession>
<dbReference type="EC" id="2.7.13.3" evidence="2"/>
<comment type="caution">
    <text evidence="4">The sequence shown here is derived from an EMBL/GenBank/DDBJ whole genome shotgun (WGS) entry which is preliminary data.</text>
</comment>
<keyword evidence="5" id="KW-1185">Reference proteome</keyword>
<dbReference type="GO" id="GO:0000155">
    <property type="term" value="F:phosphorelay sensor kinase activity"/>
    <property type="evidence" value="ECO:0007669"/>
    <property type="project" value="InterPro"/>
</dbReference>
<evidence type="ECO:0000256" key="1">
    <source>
        <dbReference type="ARBA" id="ARBA00000085"/>
    </source>
</evidence>
<dbReference type="EMBL" id="MUIO01000009">
    <property type="protein sequence ID" value="ORC61471.1"/>
    <property type="molecule type" value="Genomic_DNA"/>
</dbReference>
<sequence>MVVPPAQTLCDQVRQLRRSWVYGEGFYELTQSDYPVCAPSDIPSAQSHISIPIITADRQFFGTLCALDTASVVLNEQNVVNTLELSAQLIASNLDLHDRLQRSESQLGESVELGRLREQFVAVLSHDLRTPLSAVRLSADALHGDVSENRPEYWLTPSERAL</sequence>
<dbReference type="InterPro" id="IPR036097">
    <property type="entry name" value="HisK_dim/P_sf"/>
</dbReference>
<gene>
    <name evidence="4" type="ORF">BZK31_02535</name>
</gene>